<feature type="chain" id="PRO_5041031643" description="Arginine biosynthesis bifunctional protein ArgJ beta chain" evidence="9">
    <location>
        <begin position="205"/>
        <end position="421"/>
    </location>
</feature>
<feature type="binding site" evidence="9">
    <location>
        <position position="421"/>
    </location>
    <ligand>
        <name>substrate</name>
    </ligand>
</feature>
<dbReference type="GO" id="GO:0006526">
    <property type="term" value="P:L-arginine biosynthetic process"/>
    <property type="evidence" value="ECO:0007669"/>
    <property type="project" value="UniProtKB-UniRule"/>
</dbReference>
<evidence type="ECO:0000256" key="8">
    <source>
        <dbReference type="ARBA" id="ARBA00049439"/>
    </source>
</evidence>
<dbReference type="EMBL" id="BSDR01000001">
    <property type="protein sequence ID" value="GLI33825.1"/>
    <property type="molecule type" value="Genomic_DNA"/>
</dbReference>
<dbReference type="PANTHER" id="PTHR23100:SF0">
    <property type="entry name" value="ARGININE BIOSYNTHESIS BIFUNCTIONAL PROTEIN ARGJ, MITOCHONDRIAL"/>
    <property type="match status" value="1"/>
</dbReference>
<dbReference type="Proteomes" id="UP001144372">
    <property type="component" value="Unassembled WGS sequence"/>
</dbReference>
<feature type="site" description="Involved in the stabilization of negative charge on the oxyanion by the formation of the oxyanion hole" evidence="9">
    <location>
        <position position="131"/>
    </location>
</feature>
<dbReference type="NCBIfam" id="TIGR00120">
    <property type="entry name" value="ArgJ"/>
    <property type="match status" value="1"/>
</dbReference>
<keyword evidence="11" id="KW-1185">Reference proteome</keyword>
<keyword evidence="7 9" id="KW-0012">Acyltransferase</keyword>
<comment type="subunit">
    <text evidence="2 9">Heterotetramer of two alpha and two beta chains.</text>
</comment>
<evidence type="ECO:0000256" key="5">
    <source>
        <dbReference type="ARBA" id="ARBA00022679"/>
    </source>
</evidence>
<comment type="caution">
    <text evidence="10">The sequence shown here is derived from an EMBL/GenBank/DDBJ whole genome shotgun (WGS) entry which is preliminary data.</text>
</comment>
<feature type="site" description="Cleavage; by autolysis" evidence="9">
    <location>
        <begin position="204"/>
        <end position="205"/>
    </location>
</feature>
<feature type="binding site" evidence="9">
    <location>
        <position position="168"/>
    </location>
    <ligand>
        <name>substrate</name>
    </ligand>
</feature>
<evidence type="ECO:0000256" key="3">
    <source>
        <dbReference type="ARBA" id="ARBA00022571"/>
    </source>
</evidence>
<accession>A0A9W6D0W0</accession>
<dbReference type="PANTHER" id="PTHR23100">
    <property type="entry name" value="ARGININE BIOSYNTHESIS BIFUNCTIONAL PROTEIN ARGJ"/>
    <property type="match status" value="1"/>
</dbReference>
<dbReference type="AlphaFoldDB" id="A0A9W6D0W0"/>
<dbReference type="FunFam" id="3.10.20.340:FF:000001">
    <property type="entry name" value="Arginine biosynthesis bifunctional protein ArgJ, chloroplastic"/>
    <property type="match status" value="1"/>
</dbReference>
<comment type="similarity">
    <text evidence="1 9">Belongs to the ArgJ family.</text>
</comment>
<comment type="pathway">
    <text evidence="9">Amino-acid biosynthesis; L-arginine biosynthesis; N(2)-acetyl-L-ornithine from L-glutamate: step 1/4.</text>
</comment>
<dbReference type="GO" id="GO:0004358">
    <property type="term" value="F:L-glutamate N-acetyltransferase activity, acting on acetyl-L-ornithine as donor"/>
    <property type="evidence" value="ECO:0007669"/>
    <property type="project" value="UniProtKB-UniRule"/>
</dbReference>
<dbReference type="EC" id="2.3.1.35" evidence="9"/>
<evidence type="ECO:0000256" key="7">
    <source>
        <dbReference type="ARBA" id="ARBA00023315"/>
    </source>
</evidence>
<evidence type="ECO:0000313" key="11">
    <source>
        <dbReference type="Proteomes" id="UP001144372"/>
    </source>
</evidence>
<reference evidence="10" key="1">
    <citation type="submission" date="2022-12" db="EMBL/GenBank/DDBJ databases">
        <title>Reference genome sequencing for broad-spectrum identification of bacterial and archaeal isolates by mass spectrometry.</title>
        <authorList>
            <person name="Sekiguchi Y."/>
            <person name="Tourlousse D.M."/>
        </authorList>
    </citation>
    <scope>NUCLEOTIDE SEQUENCE</scope>
    <source>
        <strain evidence="10">ASRB1</strain>
    </source>
</reference>
<dbReference type="GO" id="GO:0005737">
    <property type="term" value="C:cytoplasm"/>
    <property type="evidence" value="ECO:0007669"/>
    <property type="project" value="UniProtKB-SubCell"/>
</dbReference>
<comment type="function">
    <text evidence="9">Catalyzes two activities which are involved in the cyclic version of arginine biosynthesis: the synthesis of N-acetylglutamate from glutamate and acetyl-CoA as the acetyl donor, and of ornithine by transacetylation between N(2)-acetylornithine and glutamate.</text>
</comment>
<gene>
    <name evidence="9 10" type="primary">argJ</name>
    <name evidence="10" type="ORF">DAMNIGENAA_12580</name>
</gene>
<comment type="catalytic activity">
    <reaction evidence="8 9">
        <text>N(2)-acetyl-L-ornithine + L-glutamate = N-acetyl-L-glutamate + L-ornithine</text>
        <dbReference type="Rhea" id="RHEA:15349"/>
        <dbReference type="ChEBI" id="CHEBI:29985"/>
        <dbReference type="ChEBI" id="CHEBI:44337"/>
        <dbReference type="ChEBI" id="CHEBI:46911"/>
        <dbReference type="ChEBI" id="CHEBI:57805"/>
        <dbReference type="EC" id="2.3.1.35"/>
    </reaction>
</comment>
<keyword evidence="5 9" id="KW-0808">Transferase</keyword>
<feature type="active site" description="Nucleophile" evidence="9">
    <location>
        <position position="205"/>
    </location>
</feature>
<dbReference type="InterPro" id="IPR002813">
    <property type="entry name" value="Arg_biosynth_ArgJ"/>
</dbReference>
<comment type="subcellular location">
    <subcellularLocation>
        <location evidence="9">Cytoplasm</location>
    </subcellularLocation>
</comment>
<name>A0A9W6D0W0_9BACT</name>
<feature type="binding site" evidence="9">
    <location>
        <position position="416"/>
    </location>
    <ligand>
        <name>substrate</name>
    </ligand>
</feature>
<dbReference type="Gene3D" id="3.10.20.340">
    <property type="entry name" value="ArgJ beta chain, C-terminal domain"/>
    <property type="match status" value="1"/>
</dbReference>
<keyword evidence="4 9" id="KW-0028">Amino-acid biosynthesis</keyword>
<dbReference type="SUPFAM" id="SSF56266">
    <property type="entry name" value="DmpA/ArgJ-like"/>
    <property type="match status" value="1"/>
</dbReference>
<sequence>MDEMTHAPAEVAKNIKNVAVSSQPFVVPGFQVSAVQSGMRYRNRLDLALIVAEPQEGAVAAGVFTTNRFCAAPVEWCRRCLDSSRAKGILVNAGIANACTGEEGFKRAGEMARMAGEALNAPPGDILISSTGVIGPQVLLEPVQKSMPALVKGLRPDRWGAVAEAIMTTDTVPKLASTRIQIGGRTVTIGGVAKGSGMIAPNMATLLAFVCTDAAVDPQVLNYWVHWGADRSFNSITVDGDTSTNDTLLVLAGGHAGNAVLADRMSPESRLFGEALSAVLSELAKKIVLDGEGATKFIEILVTGASDAASARSVAFTVANSPLVKTAFFGEDANWGRIVAAAGRAGVPLQPEKVTLFFDRVCVFKAGTPLTGSDIEEKATAVFKQKELRVHLDLGMGDSQFTAFTCDFSYDYVKINASYRS</sequence>
<dbReference type="GO" id="GO:0006592">
    <property type="term" value="P:ornithine biosynthetic process"/>
    <property type="evidence" value="ECO:0007669"/>
    <property type="project" value="TreeGrafter"/>
</dbReference>
<evidence type="ECO:0000313" key="10">
    <source>
        <dbReference type="EMBL" id="GLI33825.1"/>
    </source>
</evidence>
<dbReference type="CDD" id="cd02152">
    <property type="entry name" value="OAT"/>
    <property type="match status" value="1"/>
</dbReference>
<dbReference type="Pfam" id="PF01960">
    <property type="entry name" value="ArgJ"/>
    <property type="match status" value="1"/>
</dbReference>
<dbReference type="EC" id="2.3.1.1" evidence="9"/>
<feature type="chain" id="PRO_5041031642" description="Arginine biosynthesis bifunctional protein ArgJ alpha chain" evidence="9">
    <location>
        <begin position="1"/>
        <end position="204"/>
    </location>
</feature>
<evidence type="ECO:0000256" key="9">
    <source>
        <dbReference type="HAMAP-Rule" id="MF_01106"/>
    </source>
</evidence>
<protein>
    <recommendedName>
        <fullName evidence="9">Arginine biosynthesis bifunctional protein ArgJ</fullName>
    </recommendedName>
    <domain>
        <recommendedName>
            <fullName evidence="9">Glutamate N-acetyltransferase</fullName>
            <ecNumber evidence="9">2.3.1.35</ecNumber>
        </recommendedName>
        <alternativeName>
            <fullName evidence="9">Ornithine acetyltransferase</fullName>
            <shortName evidence="9">OATase</shortName>
        </alternativeName>
        <alternativeName>
            <fullName evidence="9">Ornithine transacetylase</fullName>
        </alternativeName>
    </domain>
    <domain>
        <recommendedName>
            <fullName evidence="9">Amino-acid acetyltransferase</fullName>
            <ecNumber evidence="9">2.3.1.1</ecNumber>
        </recommendedName>
        <alternativeName>
            <fullName evidence="9">N-acetylglutamate synthase</fullName>
            <shortName evidence="9">AGSase</shortName>
        </alternativeName>
    </domain>
    <component>
        <recommendedName>
            <fullName evidence="9">Arginine biosynthesis bifunctional protein ArgJ alpha chain</fullName>
        </recommendedName>
    </component>
    <component>
        <recommendedName>
            <fullName evidence="9">Arginine biosynthesis bifunctional protein ArgJ beta chain</fullName>
        </recommendedName>
    </component>
</protein>
<dbReference type="GO" id="GO:0004042">
    <property type="term" value="F:L-glutamate N-acetyltransferase activity"/>
    <property type="evidence" value="ECO:0007669"/>
    <property type="project" value="UniProtKB-UniRule"/>
</dbReference>
<evidence type="ECO:0000256" key="1">
    <source>
        <dbReference type="ARBA" id="ARBA00006774"/>
    </source>
</evidence>
<comment type="catalytic activity">
    <reaction evidence="9">
        <text>L-glutamate + acetyl-CoA = N-acetyl-L-glutamate + CoA + H(+)</text>
        <dbReference type="Rhea" id="RHEA:24292"/>
        <dbReference type="ChEBI" id="CHEBI:15378"/>
        <dbReference type="ChEBI" id="CHEBI:29985"/>
        <dbReference type="ChEBI" id="CHEBI:44337"/>
        <dbReference type="ChEBI" id="CHEBI:57287"/>
        <dbReference type="ChEBI" id="CHEBI:57288"/>
        <dbReference type="EC" id="2.3.1.1"/>
    </reaction>
</comment>
<dbReference type="HAMAP" id="MF_01106">
    <property type="entry name" value="ArgJ"/>
    <property type="match status" value="1"/>
</dbReference>
<keyword evidence="3 9" id="KW-0055">Arginine biosynthesis</keyword>
<feature type="site" description="Involved in the stabilization of negative charge on the oxyanion by the formation of the oxyanion hole" evidence="9">
    <location>
        <position position="132"/>
    </location>
</feature>
<evidence type="ECO:0000256" key="2">
    <source>
        <dbReference type="ARBA" id="ARBA00011475"/>
    </source>
</evidence>
<feature type="binding site" evidence="9">
    <location>
        <position position="292"/>
    </location>
    <ligand>
        <name>substrate</name>
    </ligand>
</feature>
<keyword evidence="6 9" id="KW-0068">Autocatalytic cleavage</keyword>
<proteinExistence type="inferred from homology"/>
<comment type="pathway">
    <text evidence="9">Amino-acid biosynthesis; L-arginine biosynthesis; L-ornithine and N-acetyl-L-glutamate from L-glutamate and N(2)-acetyl-L-ornithine (cyclic): step 1/1.</text>
</comment>
<keyword evidence="9" id="KW-0963">Cytoplasm</keyword>
<feature type="binding site" evidence="9">
    <location>
        <position position="205"/>
    </location>
    <ligand>
        <name>substrate</name>
    </ligand>
</feature>
<organism evidence="10 11">
    <name type="scientific">Desulforhabdus amnigena</name>
    <dbReference type="NCBI Taxonomy" id="40218"/>
    <lineage>
        <taxon>Bacteria</taxon>
        <taxon>Pseudomonadati</taxon>
        <taxon>Thermodesulfobacteriota</taxon>
        <taxon>Syntrophobacteria</taxon>
        <taxon>Syntrophobacterales</taxon>
        <taxon>Syntrophobacteraceae</taxon>
        <taxon>Desulforhabdus</taxon>
    </lineage>
</organism>
<evidence type="ECO:0000256" key="6">
    <source>
        <dbReference type="ARBA" id="ARBA00022813"/>
    </source>
</evidence>
<dbReference type="FunFam" id="3.60.70.12:FF:000001">
    <property type="entry name" value="Arginine biosynthesis bifunctional protein ArgJ, chloroplastic"/>
    <property type="match status" value="1"/>
</dbReference>
<keyword evidence="9" id="KW-0511">Multifunctional enzyme</keyword>
<dbReference type="NCBIfam" id="NF003802">
    <property type="entry name" value="PRK05388.1"/>
    <property type="match status" value="1"/>
</dbReference>
<dbReference type="InterPro" id="IPR042195">
    <property type="entry name" value="ArgJ_beta_C"/>
</dbReference>
<feature type="binding site" evidence="9">
    <location>
        <position position="194"/>
    </location>
    <ligand>
        <name>substrate</name>
    </ligand>
</feature>
<evidence type="ECO:0000256" key="4">
    <source>
        <dbReference type="ARBA" id="ARBA00022605"/>
    </source>
</evidence>
<dbReference type="InterPro" id="IPR016117">
    <property type="entry name" value="ArgJ-like_dom_sf"/>
</dbReference>
<dbReference type="Gene3D" id="3.60.70.12">
    <property type="entry name" value="L-amino peptidase D-ALA esterase/amidase"/>
    <property type="match status" value="1"/>
</dbReference>